<dbReference type="InterPro" id="IPR014729">
    <property type="entry name" value="Rossmann-like_a/b/a_fold"/>
</dbReference>
<dbReference type="PROSITE" id="PS50886">
    <property type="entry name" value="TRBD"/>
    <property type="match status" value="1"/>
</dbReference>
<name>A0A3A8JBV5_9BACT</name>
<evidence type="ECO:0000256" key="9">
    <source>
        <dbReference type="ARBA" id="ARBA00022741"/>
    </source>
</evidence>
<dbReference type="OrthoDB" id="9810191at2"/>
<keyword evidence="7 16" id="KW-0436">Ligase</keyword>
<evidence type="ECO:0000256" key="2">
    <source>
        <dbReference type="ARBA" id="ARBA00004496"/>
    </source>
</evidence>
<dbReference type="CDD" id="cd00814">
    <property type="entry name" value="MetRS_core"/>
    <property type="match status" value="1"/>
</dbReference>
<dbReference type="FunFam" id="2.40.50.140:FF:000042">
    <property type="entry name" value="Methionine--tRNA ligase"/>
    <property type="match status" value="1"/>
</dbReference>
<evidence type="ECO:0000256" key="16">
    <source>
        <dbReference type="HAMAP-Rule" id="MF_00098"/>
    </source>
</evidence>
<feature type="short sequence motif" description="'KMSKS' region" evidence="16">
    <location>
        <begin position="331"/>
        <end position="335"/>
    </location>
</feature>
<evidence type="ECO:0000256" key="7">
    <source>
        <dbReference type="ARBA" id="ARBA00022598"/>
    </source>
</evidence>
<dbReference type="CDD" id="cd07957">
    <property type="entry name" value="Anticodon_Ia_Met"/>
    <property type="match status" value="1"/>
</dbReference>
<dbReference type="NCBIfam" id="NF001100">
    <property type="entry name" value="PRK00133.1"/>
    <property type="match status" value="1"/>
</dbReference>
<dbReference type="PANTHER" id="PTHR45765:SF1">
    <property type="entry name" value="METHIONINE--TRNA LIGASE, CYTOPLASMIC"/>
    <property type="match status" value="1"/>
</dbReference>
<comment type="function">
    <text evidence="1 16">Is required not only for elongation of protein synthesis but also for the initiation of all mRNA translation through initiator tRNA(fMet) aminoacylation.</text>
</comment>
<dbReference type="Pfam" id="PF09334">
    <property type="entry name" value="tRNA-synt_1g"/>
    <property type="match status" value="1"/>
</dbReference>
<comment type="similarity">
    <text evidence="3 16">Belongs to the class-I aminoacyl-tRNA synthetase family. MetG type 1 subfamily.</text>
</comment>
<evidence type="ECO:0000256" key="13">
    <source>
        <dbReference type="ARBA" id="ARBA00022917"/>
    </source>
</evidence>
<evidence type="ECO:0000256" key="10">
    <source>
        <dbReference type="ARBA" id="ARBA00022833"/>
    </source>
</evidence>
<sequence length="717" mass="78365">MAERILVTSALPYANGAIHLGHVVEYVQTDIYVRFLRSCGQDVVYFCADDTHGTPIEINAAKQGIPPEQFVARFHDEHQRDFQDFDVRFDYFHSTNSPENRQYAELIYGRLKDAGDIDRRDIEQAYCEKDKRFLPDRFIRGTCPNCKSPDQYGDACEKCGKTYNPTDLIDARCALCGTPPVRRNSVHLFFKLSRHADFLQEVLKRPGFIHPGLATQLQGFFEKGLADWDISRDGPYFGFAIPGETDKFFYVWLDAPIGYIATTEKWAKESGRAKDALEYWDKGAPTRIVHFIGKDIVYFHALFWPAVLQVAGFHIPNEIKVHGHLTVNGEKMSKSRGTMVPARDYLDLLDPSYLRYFYAANLGAGVEDLDLSLKDFRLRVNGELVNNVGNLANRALSMLAGPLEKKLAPGRQEGAGRTLVEQALARVPEVREAFEKLEYRAAIKIITDIASTANAFLQTQAPWALVKKDAEAARADLSDAADVAYLLGALLAPVTPRVSERLFAQLNAPPLTFQALATAKYPLLDRSRPLGTPEPLLPRLEEDRVNAIIKAPPESAVADSTAAGSGGKDKKKEKKSVEAKSPEAQPAVPTTQASAGAGAGTGTAEAGPAADIEYADFAKVVLKAGRIVAAEKVKGADKLLKLEVDLGEGTPRTIVSGIAEAYTAEAVAGRRVVVVANLKPRKLKGIESRGMLLTAGAGGKDLSLLDPGDVAPGSDVK</sequence>
<dbReference type="InterPro" id="IPR009080">
    <property type="entry name" value="tRNAsynth_Ia_anticodon-bd"/>
</dbReference>
<dbReference type="Pfam" id="PF19303">
    <property type="entry name" value="Anticodon_3"/>
    <property type="match status" value="1"/>
</dbReference>
<reference evidence="20" key="1">
    <citation type="submission" date="2018-09" db="EMBL/GenBank/DDBJ databases">
        <authorList>
            <person name="Livingstone P.G."/>
            <person name="Whitworth D.E."/>
        </authorList>
    </citation>
    <scope>NUCLEOTIDE SEQUENCE [LARGE SCALE GENOMIC DNA]</scope>
    <source>
        <strain evidence="20">CA054A</strain>
    </source>
</reference>
<evidence type="ECO:0000256" key="14">
    <source>
        <dbReference type="ARBA" id="ARBA00023146"/>
    </source>
</evidence>
<evidence type="ECO:0000256" key="6">
    <source>
        <dbReference type="ARBA" id="ARBA00022555"/>
    </source>
</evidence>
<dbReference type="NCBIfam" id="TIGR00398">
    <property type="entry name" value="metG"/>
    <property type="match status" value="1"/>
</dbReference>
<dbReference type="CDD" id="cd02800">
    <property type="entry name" value="tRNA_bind_EcMetRS_like"/>
    <property type="match status" value="1"/>
</dbReference>
<dbReference type="Gene3D" id="2.20.28.20">
    <property type="entry name" value="Methionyl-tRNA synthetase, Zn-domain"/>
    <property type="match status" value="1"/>
</dbReference>
<comment type="subcellular location">
    <subcellularLocation>
        <location evidence="2 16">Cytoplasm</location>
    </subcellularLocation>
</comment>
<feature type="compositionally biased region" description="Low complexity" evidence="17">
    <location>
        <begin position="590"/>
        <end position="605"/>
    </location>
</feature>
<organism evidence="19 20">
    <name type="scientific">Corallococcus terminator</name>
    <dbReference type="NCBI Taxonomy" id="2316733"/>
    <lineage>
        <taxon>Bacteria</taxon>
        <taxon>Pseudomonadati</taxon>
        <taxon>Myxococcota</taxon>
        <taxon>Myxococcia</taxon>
        <taxon>Myxococcales</taxon>
        <taxon>Cystobacterineae</taxon>
        <taxon>Myxococcaceae</taxon>
        <taxon>Corallococcus</taxon>
    </lineage>
</organism>
<dbReference type="Gene3D" id="1.10.730.10">
    <property type="entry name" value="Isoleucyl-tRNA Synthetase, Domain 1"/>
    <property type="match status" value="1"/>
</dbReference>
<dbReference type="EC" id="6.1.1.10" evidence="16"/>
<dbReference type="InterPro" id="IPR014758">
    <property type="entry name" value="Met-tRNA_synth"/>
</dbReference>
<dbReference type="NCBIfam" id="TIGR00399">
    <property type="entry name" value="metG_C_term"/>
    <property type="match status" value="1"/>
</dbReference>
<keyword evidence="5 16" id="KW-0963">Cytoplasm</keyword>
<keyword evidence="13 16" id="KW-0648">Protein biosynthesis</keyword>
<dbReference type="GO" id="GO:0005829">
    <property type="term" value="C:cytosol"/>
    <property type="evidence" value="ECO:0007669"/>
    <property type="project" value="TreeGrafter"/>
</dbReference>
<dbReference type="RefSeq" id="WP_120539580.1">
    <property type="nucleotide sequence ID" value="NZ_RAVZ01000023.1"/>
</dbReference>
<feature type="binding site" evidence="16">
    <location>
        <position position="159"/>
    </location>
    <ligand>
        <name>Zn(2+)</name>
        <dbReference type="ChEBI" id="CHEBI:29105"/>
    </ligand>
</feature>
<dbReference type="PRINTS" id="PR01041">
    <property type="entry name" value="TRNASYNTHMET"/>
</dbReference>
<dbReference type="Gene3D" id="3.40.50.620">
    <property type="entry name" value="HUPs"/>
    <property type="match status" value="1"/>
</dbReference>
<dbReference type="EMBL" id="RAVZ01000023">
    <property type="protein sequence ID" value="RKG92558.1"/>
    <property type="molecule type" value="Genomic_DNA"/>
</dbReference>
<dbReference type="GO" id="GO:0046872">
    <property type="term" value="F:metal ion binding"/>
    <property type="evidence" value="ECO:0007669"/>
    <property type="project" value="UniProtKB-KW"/>
</dbReference>
<accession>A0A3A8JBV5</accession>
<proteinExistence type="inferred from homology"/>
<dbReference type="InterPro" id="IPR001412">
    <property type="entry name" value="aa-tRNA-synth_I_CS"/>
</dbReference>
<feature type="compositionally biased region" description="Basic and acidic residues" evidence="17">
    <location>
        <begin position="567"/>
        <end position="581"/>
    </location>
</feature>
<evidence type="ECO:0000256" key="11">
    <source>
        <dbReference type="ARBA" id="ARBA00022840"/>
    </source>
</evidence>
<comment type="caution">
    <text evidence="19">The sequence shown here is derived from an EMBL/GenBank/DDBJ whole genome shotgun (WGS) entry which is preliminary data.</text>
</comment>
<dbReference type="InterPro" id="IPR023458">
    <property type="entry name" value="Met-tRNA_ligase_1"/>
</dbReference>
<feature type="region of interest" description="Disordered" evidence="17">
    <location>
        <begin position="550"/>
        <end position="605"/>
    </location>
</feature>
<evidence type="ECO:0000256" key="3">
    <source>
        <dbReference type="ARBA" id="ARBA00008258"/>
    </source>
</evidence>
<keyword evidence="20" id="KW-1185">Reference proteome</keyword>
<dbReference type="Proteomes" id="UP000268094">
    <property type="component" value="Unassembled WGS sequence"/>
</dbReference>
<dbReference type="InterPro" id="IPR015413">
    <property type="entry name" value="Methionyl/Leucyl_tRNA_Synth"/>
</dbReference>
<feature type="binding site" evidence="16">
    <location>
        <position position="146"/>
    </location>
    <ligand>
        <name>Zn(2+)</name>
        <dbReference type="ChEBI" id="CHEBI:29105"/>
    </ligand>
</feature>
<dbReference type="InterPro" id="IPR029038">
    <property type="entry name" value="MetRS_Zn"/>
</dbReference>
<evidence type="ECO:0000259" key="18">
    <source>
        <dbReference type="PROSITE" id="PS50886"/>
    </source>
</evidence>
<dbReference type="SUPFAM" id="SSF47323">
    <property type="entry name" value="Anticodon-binding domain of a subclass of class I aminoacyl-tRNA synthetases"/>
    <property type="match status" value="1"/>
</dbReference>
<dbReference type="HAMAP" id="MF_00098">
    <property type="entry name" value="Met_tRNA_synth_type1"/>
    <property type="match status" value="1"/>
</dbReference>
<feature type="binding site" evidence="16">
    <location>
        <position position="156"/>
    </location>
    <ligand>
        <name>Zn(2+)</name>
        <dbReference type="ChEBI" id="CHEBI:29105"/>
    </ligand>
</feature>
<feature type="short sequence motif" description="'HIGH' region" evidence="16">
    <location>
        <begin position="12"/>
        <end position="22"/>
    </location>
</feature>
<dbReference type="InterPro" id="IPR033911">
    <property type="entry name" value="MetRS_core"/>
</dbReference>
<dbReference type="InterPro" id="IPR041872">
    <property type="entry name" value="Anticodon_Met"/>
</dbReference>
<dbReference type="GO" id="GO:0005524">
    <property type="term" value="F:ATP binding"/>
    <property type="evidence" value="ECO:0007669"/>
    <property type="project" value="UniProtKB-UniRule"/>
</dbReference>
<dbReference type="InterPro" id="IPR012340">
    <property type="entry name" value="NA-bd_OB-fold"/>
</dbReference>
<dbReference type="InterPro" id="IPR002547">
    <property type="entry name" value="tRNA-bd_dom"/>
</dbReference>
<dbReference type="SUPFAM" id="SSF57770">
    <property type="entry name" value="Methionyl-tRNA synthetase (MetRS), Zn-domain"/>
    <property type="match status" value="1"/>
</dbReference>
<dbReference type="PANTHER" id="PTHR45765">
    <property type="entry name" value="METHIONINE--TRNA LIGASE"/>
    <property type="match status" value="1"/>
</dbReference>
<dbReference type="InterPro" id="IPR004495">
    <property type="entry name" value="Met-tRNA-synth_bsu_C"/>
</dbReference>
<dbReference type="GO" id="GO:0000049">
    <property type="term" value="F:tRNA binding"/>
    <property type="evidence" value="ECO:0007669"/>
    <property type="project" value="UniProtKB-UniRule"/>
</dbReference>
<dbReference type="GO" id="GO:0006431">
    <property type="term" value="P:methionyl-tRNA aminoacylation"/>
    <property type="evidence" value="ECO:0007669"/>
    <property type="project" value="UniProtKB-UniRule"/>
</dbReference>
<keyword evidence="12 16" id="KW-0694">RNA-binding</keyword>
<evidence type="ECO:0000313" key="19">
    <source>
        <dbReference type="EMBL" id="RKG92558.1"/>
    </source>
</evidence>
<evidence type="ECO:0000256" key="12">
    <source>
        <dbReference type="ARBA" id="ARBA00022884"/>
    </source>
</evidence>
<evidence type="ECO:0000256" key="15">
    <source>
        <dbReference type="ARBA" id="ARBA00047364"/>
    </source>
</evidence>
<keyword evidence="6 16" id="KW-0820">tRNA-binding</keyword>
<evidence type="ECO:0000256" key="1">
    <source>
        <dbReference type="ARBA" id="ARBA00003314"/>
    </source>
</evidence>
<comment type="catalytic activity">
    <reaction evidence="15 16">
        <text>tRNA(Met) + L-methionine + ATP = L-methionyl-tRNA(Met) + AMP + diphosphate</text>
        <dbReference type="Rhea" id="RHEA:13481"/>
        <dbReference type="Rhea" id="RHEA-COMP:9667"/>
        <dbReference type="Rhea" id="RHEA-COMP:9698"/>
        <dbReference type="ChEBI" id="CHEBI:30616"/>
        <dbReference type="ChEBI" id="CHEBI:33019"/>
        <dbReference type="ChEBI" id="CHEBI:57844"/>
        <dbReference type="ChEBI" id="CHEBI:78442"/>
        <dbReference type="ChEBI" id="CHEBI:78530"/>
        <dbReference type="ChEBI" id="CHEBI:456215"/>
        <dbReference type="EC" id="6.1.1.10"/>
    </reaction>
</comment>
<dbReference type="Pfam" id="PF01588">
    <property type="entry name" value="tRNA_bind"/>
    <property type="match status" value="1"/>
</dbReference>
<protein>
    <recommendedName>
        <fullName evidence="16">Methionine--tRNA ligase</fullName>
        <ecNumber evidence="16">6.1.1.10</ecNumber>
    </recommendedName>
    <alternativeName>
        <fullName evidence="16">Methionyl-tRNA synthetase</fullName>
        <shortName evidence="16">MetRS</shortName>
    </alternativeName>
</protein>
<dbReference type="AlphaFoldDB" id="A0A3A8JBV5"/>
<evidence type="ECO:0000256" key="8">
    <source>
        <dbReference type="ARBA" id="ARBA00022723"/>
    </source>
</evidence>
<keyword evidence="14 16" id="KW-0030">Aminoacyl-tRNA synthetase</keyword>
<dbReference type="SUPFAM" id="SSF50249">
    <property type="entry name" value="Nucleic acid-binding proteins"/>
    <property type="match status" value="1"/>
</dbReference>
<dbReference type="GO" id="GO:0004825">
    <property type="term" value="F:methionine-tRNA ligase activity"/>
    <property type="evidence" value="ECO:0007669"/>
    <property type="project" value="UniProtKB-UniRule"/>
</dbReference>
<gene>
    <name evidence="16" type="primary">metG</name>
    <name evidence="19" type="ORF">D7V88_05700</name>
</gene>
<dbReference type="Gene3D" id="2.40.50.140">
    <property type="entry name" value="Nucleic acid-binding proteins"/>
    <property type="match status" value="1"/>
</dbReference>
<feature type="binding site" evidence="16">
    <location>
        <position position="334"/>
    </location>
    <ligand>
        <name>ATP</name>
        <dbReference type="ChEBI" id="CHEBI:30616"/>
    </ligand>
</feature>
<keyword evidence="10 16" id="KW-0862">Zinc</keyword>
<comment type="subunit">
    <text evidence="4 16">Homodimer.</text>
</comment>
<dbReference type="SUPFAM" id="SSF52374">
    <property type="entry name" value="Nucleotidylyl transferase"/>
    <property type="match status" value="1"/>
</dbReference>
<evidence type="ECO:0000313" key="20">
    <source>
        <dbReference type="Proteomes" id="UP000268094"/>
    </source>
</evidence>
<evidence type="ECO:0000256" key="4">
    <source>
        <dbReference type="ARBA" id="ARBA00011738"/>
    </source>
</evidence>
<keyword evidence="9 16" id="KW-0547">Nucleotide-binding</keyword>
<comment type="cofactor">
    <cofactor evidence="16">
        <name>Zn(2+)</name>
        <dbReference type="ChEBI" id="CHEBI:29105"/>
    </cofactor>
    <text evidence="16">Binds 1 zinc ion per subunit.</text>
</comment>
<keyword evidence="8 16" id="KW-0479">Metal-binding</keyword>
<keyword evidence="11 16" id="KW-0067">ATP-binding</keyword>
<feature type="binding site" evidence="16">
    <location>
        <position position="143"/>
    </location>
    <ligand>
        <name>Zn(2+)</name>
        <dbReference type="ChEBI" id="CHEBI:29105"/>
    </ligand>
</feature>
<dbReference type="PROSITE" id="PS00178">
    <property type="entry name" value="AA_TRNA_LIGASE_I"/>
    <property type="match status" value="1"/>
</dbReference>
<evidence type="ECO:0000256" key="5">
    <source>
        <dbReference type="ARBA" id="ARBA00022490"/>
    </source>
</evidence>
<dbReference type="FunFam" id="2.20.28.20:FF:000001">
    <property type="entry name" value="Methionine--tRNA ligase"/>
    <property type="match status" value="1"/>
</dbReference>
<evidence type="ECO:0000256" key="17">
    <source>
        <dbReference type="SAM" id="MobiDB-lite"/>
    </source>
</evidence>
<feature type="domain" description="TRNA-binding" evidence="18">
    <location>
        <begin position="616"/>
        <end position="717"/>
    </location>
</feature>